<feature type="region of interest" description="Disordered" evidence="1">
    <location>
        <begin position="47"/>
        <end position="91"/>
    </location>
</feature>
<feature type="compositionally biased region" description="Basic and acidic residues" evidence="1">
    <location>
        <begin position="58"/>
        <end position="71"/>
    </location>
</feature>
<feature type="region of interest" description="Disordered" evidence="1">
    <location>
        <begin position="145"/>
        <end position="168"/>
    </location>
</feature>
<proteinExistence type="predicted"/>
<accession>A0A377LZB8</accession>
<name>A0A377LZB8_ENTCL</name>
<evidence type="ECO:0000313" key="3">
    <source>
        <dbReference type="Proteomes" id="UP000255106"/>
    </source>
</evidence>
<reference evidence="2 3" key="1">
    <citation type="submission" date="2018-06" db="EMBL/GenBank/DDBJ databases">
        <authorList>
            <consortium name="Pathogen Informatics"/>
            <person name="Doyle S."/>
        </authorList>
    </citation>
    <scope>NUCLEOTIDE SEQUENCE [LARGE SCALE GENOMIC DNA]</scope>
    <source>
        <strain evidence="2 3">NCTC10005</strain>
    </source>
</reference>
<protein>
    <submittedName>
        <fullName evidence="2">Uncharacterized protein</fullName>
    </submittedName>
</protein>
<organism evidence="2 3">
    <name type="scientific">Enterobacter cloacae</name>
    <dbReference type="NCBI Taxonomy" id="550"/>
    <lineage>
        <taxon>Bacteria</taxon>
        <taxon>Pseudomonadati</taxon>
        <taxon>Pseudomonadota</taxon>
        <taxon>Gammaproteobacteria</taxon>
        <taxon>Enterobacterales</taxon>
        <taxon>Enterobacteriaceae</taxon>
        <taxon>Enterobacter</taxon>
        <taxon>Enterobacter cloacae complex</taxon>
    </lineage>
</organism>
<gene>
    <name evidence="2" type="ORF">NCTC10005_04606</name>
</gene>
<sequence length="168" mass="18055">MRNFGSVRSLTSAGFISAETAPMFGRNASNQAGKFSATFAHQQSLLSARRTHTHHHPVHSEPDTGYPRDKTASPPPEWHSPARYLHRPGVIDPHGEGKPRCCNACQPDRVRQLTEVIHQNGCECPALTAQASDTSLPPAAAMTVSAPGPVPAASHSHTDARTRRGTAR</sequence>
<dbReference type="AlphaFoldDB" id="A0A377LZB8"/>
<evidence type="ECO:0000256" key="1">
    <source>
        <dbReference type="SAM" id="MobiDB-lite"/>
    </source>
</evidence>
<dbReference type="Proteomes" id="UP000255106">
    <property type="component" value="Unassembled WGS sequence"/>
</dbReference>
<evidence type="ECO:0000313" key="2">
    <source>
        <dbReference type="EMBL" id="STQ11825.1"/>
    </source>
</evidence>
<dbReference type="EMBL" id="UGJB01000004">
    <property type="protein sequence ID" value="STQ11825.1"/>
    <property type="molecule type" value="Genomic_DNA"/>
</dbReference>